<dbReference type="GeneID" id="64405643"/>
<dbReference type="RefSeq" id="WP_211097993.1">
    <property type="nucleotide sequence ID" value="NZ_LR134406.1"/>
</dbReference>
<dbReference type="GO" id="GO:0000155">
    <property type="term" value="F:phosphorelay sensor kinase activity"/>
    <property type="evidence" value="ECO:0007669"/>
    <property type="project" value="InterPro"/>
</dbReference>
<feature type="domain" description="Signal transduction histidine kinase subgroup 3 dimerisation and phosphoacceptor" evidence="11">
    <location>
        <begin position="189"/>
        <end position="253"/>
    </location>
</feature>
<evidence type="ECO:0000313" key="13">
    <source>
        <dbReference type="Proteomes" id="UP000273044"/>
    </source>
</evidence>
<protein>
    <recommendedName>
        <fullName evidence="2">histidine kinase</fullName>
        <ecNumber evidence="2">2.7.13.3</ecNumber>
    </recommendedName>
</protein>
<reference evidence="12 13" key="1">
    <citation type="submission" date="2018-12" db="EMBL/GenBank/DDBJ databases">
        <authorList>
            <consortium name="Pathogen Informatics"/>
        </authorList>
    </citation>
    <scope>NUCLEOTIDE SEQUENCE [LARGE SCALE GENOMIC DNA]</scope>
    <source>
        <strain evidence="12 13">NCTC12967</strain>
    </source>
</reference>
<evidence type="ECO:0000259" key="11">
    <source>
        <dbReference type="Pfam" id="PF07730"/>
    </source>
</evidence>
<dbReference type="Pfam" id="PF07730">
    <property type="entry name" value="HisKA_3"/>
    <property type="match status" value="1"/>
</dbReference>
<dbReference type="InterPro" id="IPR036890">
    <property type="entry name" value="HATPase_C_sf"/>
</dbReference>
<evidence type="ECO:0000256" key="3">
    <source>
        <dbReference type="ARBA" id="ARBA00022553"/>
    </source>
</evidence>
<dbReference type="CDD" id="cd16917">
    <property type="entry name" value="HATPase_UhpB-NarQ-NarX-like"/>
    <property type="match status" value="1"/>
</dbReference>
<feature type="compositionally biased region" description="Polar residues" evidence="9">
    <location>
        <begin position="398"/>
        <end position="421"/>
    </location>
</feature>
<keyword evidence="10" id="KW-0472">Membrane</keyword>
<evidence type="ECO:0000256" key="7">
    <source>
        <dbReference type="ARBA" id="ARBA00022840"/>
    </source>
</evidence>
<dbReference type="InterPro" id="IPR050482">
    <property type="entry name" value="Sensor_HK_TwoCompSys"/>
</dbReference>
<feature type="region of interest" description="Disordered" evidence="9">
    <location>
        <begin position="396"/>
        <end position="429"/>
    </location>
</feature>
<keyword evidence="4 12" id="KW-0808">Transferase</keyword>
<dbReference type="EMBL" id="LR134406">
    <property type="protein sequence ID" value="VEH68876.1"/>
    <property type="molecule type" value="Genomic_DNA"/>
</dbReference>
<dbReference type="Gene3D" id="3.30.565.10">
    <property type="entry name" value="Histidine kinase-like ATPase, C-terminal domain"/>
    <property type="match status" value="1"/>
</dbReference>
<evidence type="ECO:0000256" key="9">
    <source>
        <dbReference type="SAM" id="MobiDB-lite"/>
    </source>
</evidence>
<dbReference type="AlphaFoldDB" id="A0A3S4W517"/>
<keyword evidence="10" id="KW-0812">Transmembrane</keyword>
<feature type="transmembrane region" description="Helical" evidence="10">
    <location>
        <begin position="142"/>
        <end position="165"/>
    </location>
</feature>
<dbReference type="Proteomes" id="UP000273044">
    <property type="component" value="Chromosome"/>
</dbReference>
<dbReference type="GO" id="GO:0016020">
    <property type="term" value="C:membrane"/>
    <property type="evidence" value="ECO:0007669"/>
    <property type="project" value="InterPro"/>
</dbReference>
<accession>A0A3S4W517</accession>
<dbReference type="SUPFAM" id="SSF55874">
    <property type="entry name" value="ATPase domain of HSP90 chaperone/DNA topoisomerase II/histidine kinase"/>
    <property type="match status" value="1"/>
</dbReference>
<evidence type="ECO:0000256" key="5">
    <source>
        <dbReference type="ARBA" id="ARBA00022741"/>
    </source>
</evidence>
<dbReference type="PANTHER" id="PTHR24421">
    <property type="entry name" value="NITRATE/NITRITE SENSOR PROTEIN NARX-RELATED"/>
    <property type="match status" value="1"/>
</dbReference>
<evidence type="ECO:0000256" key="8">
    <source>
        <dbReference type="ARBA" id="ARBA00023012"/>
    </source>
</evidence>
<dbReference type="PANTHER" id="PTHR24421:SF10">
    <property type="entry name" value="NITRATE_NITRITE SENSOR PROTEIN NARQ"/>
    <property type="match status" value="1"/>
</dbReference>
<feature type="transmembrane region" description="Helical" evidence="10">
    <location>
        <begin position="21"/>
        <end position="41"/>
    </location>
</feature>
<evidence type="ECO:0000256" key="4">
    <source>
        <dbReference type="ARBA" id="ARBA00022679"/>
    </source>
</evidence>
<keyword evidence="5" id="KW-0547">Nucleotide-binding</keyword>
<keyword evidence="3" id="KW-0597">Phosphoprotein</keyword>
<evidence type="ECO:0000313" key="12">
    <source>
        <dbReference type="EMBL" id="VEH68876.1"/>
    </source>
</evidence>
<feature type="transmembrane region" description="Helical" evidence="10">
    <location>
        <begin position="92"/>
        <end position="113"/>
    </location>
</feature>
<dbReference type="GO" id="GO:0005524">
    <property type="term" value="F:ATP binding"/>
    <property type="evidence" value="ECO:0007669"/>
    <property type="project" value="UniProtKB-KW"/>
</dbReference>
<dbReference type="EC" id="2.7.13.3" evidence="2"/>
<dbReference type="InterPro" id="IPR011712">
    <property type="entry name" value="Sig_transdc_His_kin_sub3_dim/P"/>
</dbReference>
<evidence type="ECO:0000256" key="6">
    <source>
        <dbReference type="ARBA" id="ARBA00022777"/>
    </source>
</evidence>
<dbReference type="Gene3D" id="1.20.5.1930">
    <property type="match status" value="1"/>
</dbReference>
<organism evidence="12 13">
    <name type="scientific">Arachnia propionica</name>
    <dbReference type="NCBI Taxonomy" id="1750"/>
    <lineage>
        <taxon>Bacteria</taxon>
        <taxon>Bacillati</taxon>
        <taxon>Actinomycetota</taxon>
        <taxon>Actinomycetes</taxon>
        <taxon>Propionibacteriales</taxon>
        <taxon>Propionibacteriaceae</taxon>
        <taxon>Arachnia</taxon>
    </lineage>
</organism>
<sequence length="429" mass="47937">MQSMILTHWGNVEYSARIPRWLRFGTLFVILVAMASDINYMRQAPWDSLTVWFLLEITLTYTAIAVSLFSAQASVILLALNMGVTFATQRPALPLIAACIIALVISALCHYWLIITHCLATLIWASVVAWVVEIADMSNPVAFWWLAIWLMIAATLIGLAIRFLVIRTAKVHTELRRIEAQQETIRKEERHDLARELHDVVAHHITVITMQVMARRNSHDPDQLRETLGIIDDSAREALSELRALLDVLRSDEDDDGDIRSLSDKIVTGPSVGDQVAQRVDSLTEVGIRVHKQSVDPRIESLPFSLKTTCARIVQESATNILKHARHGARCSIVVRLDPTEVVIMITNNRIKPHDPSRSSGYGLTGLRERVAAVGGSYTAGQQGDKWVVEAHIPVHNTGRTTPSSKKWNATQPETSETEQSVMKEKEIS</sequence>
<feature type="transmembrane region" description="Helical" evidence="10">
    <location>
        <begin position="61"/>
        <end position="80"/>
    </location>
</feature>
<keyword evidence="13" id="KW-1185">Reference proteome</keyword>
<proteinExistence type="predicted"/>
<keyword evidence="8" id="KW-0902">Two-component regulatory system</keyword>
<gene>
    <name evidence="12" type="primary">desK_1</name>
    <name evidence="12" type="ORF">NCTC12967_00138</name>
</gene>
<name>A0A3S4W517_9ACTN</name>
<evidence type="ECO:0000256" key="10">
    <source>
        <dbReference type="SAM" id="Phobius"/>
    </source>
</evidence>
<comment type="catalytic activity">
    <reaction evidence="1">
        <text>ATP + protein L-histidine = ADP + protein N-phospho-L-histidine.</text>
        <dbReference type="EC" id="2.7.13.3"/>
    </reaction>
</comment>
<keyword evidence="7" id="KW-0067">ATP-binding</keyword>
<keyword evidence="10" id="KW-1133">Transmembrane helix</keyword>
<keyword evidence="6 12" id="KW-0418">Kinase</keyword>
<evidence type="ECO:0000256" key="2">
    <source>
        <dbReference type="ARBA" id="ARBA00012438"/>
    </source>
</evidence>
<dbReference type="GO" id="GO:0046983">
    <property type="term" value="F:protein dimerization activity"/>
    <property type="evidence" value="ECO:0007669"/>
    <property type="project" value="InterPro"/>
</dbReference>
<evidence type="ECO:0000256" key="1">
    <source>
        <dbReference type="ARBA" id="ARBA00000085"/>
    </source>
</evidence>